<name>A0ABN3UP38_9ACTN</name>
<evidence type="ECO:0000313" key="6">
    <source>
        <dbReference type="EMBL" id="GAA2736589.1"/>
    </source>
</evidence>
<accession>A0ABN3UP38</accession>
<reference evidence="6 7" key="1">
    <citation type="journal article" date="2019" name="Int. J. Syst. Evol. Microbiol.">
        <title>The Global Catalogue of Microorganisms (GCM) 10K type strain sequencing project: providing services to taxonomists for standard genome sequencing and annotation.</title>
        <authorList>
            <consortium name="The Broad Institute Genomics Platform"/>
            <consortium name="The Broad Institute Genome Sequencing Center for Infectious Disease"/>
            <person name="Wu L."/>
            <person name="Ma J."/>
        </authorList>
    </citation>
    <scope>NUCLEOTIDE SEQUENCE [LARGE SCALE GENOMIC DNA]</scope>
    <source>
        <strain evidence="6 7">JCM 8201</strain>
    </source>
</reference>
<dbReference type="EMBL" id="BAAATZ010000033">
    <property type="protein sequence ID" value="GAA2736589.1"/>
    <property type="molecule type" value="Genomic_DNA"/>
</dbReference>
<keyword evidence="4" id="KW-0472">Membrane</keyword>
<keyword evidence="2" id="KW-0812">Transmembrane</keyword>
<protein>
    <recommendedName>
        <fullName evidence="8">DUF1501 domain-containing protein</fullName>
    </recommendedName>
</protein>
<dbReference type="Pfam" id="PF07681">
    <property type="entry name" value="DoxX"/>
    <property type="match status" value="1"/>
</dbReference>
<evidence type="ECO:0000256" key="4">
    <source>
        <dbReference type="ARBA" id="ARBA00023136"/>
    </source>
</evidence>
<comment type="caution">
    <text evidence="6">The sequence shown here is derived from an EMBL/GenBank/DDBJ whole genome shotgun (WGS) entry which is preliminary data.</text>
</comment>
<evidence type="ECO:0000256" key="1">
    <source>
        <dbReference type="ARBA" id="ARBA00004141"/>
    </source>
</evidence>
<gene>
    <name evidence="6" type="ORF">GCM10010439_64050</name>
</gene>
<keyword evidence="3" id="KW-1133">Transmembrane helix</keyword>
<evidence type="ECO:0008006" key="8">
    <source>
        <dbReference type="Google" id="ProtNLM"/>
    </source>
</evidence>
<evidence type="ECO:0000256" key="2">
    <source>
        <dbReference type="ARBA" id="ARBA00022692"/>
    </source>
</evidence>
<evidence type="ECO:0000313" key="7">
    <source>
        <dbReference type="Proteomes" id="UP001501842"/>
    </source>
</evidence>
<feature type="region of interest" description="Disordered" evidence="5">
    <location>
        <begin position="108"/>
        <end position="149"/>
    </location>
</feature>
<feature type="compositionally biased region" description="Basic residues" evidence="5">
    <location>
        <begin position="137"/>
        <end position="149"/>
    </location>
</feature>
<keyword evidence="7" id="KW-1185">Reference proteome</keyword>
<sequence>MHRAGETAGMGRHSSFGRAFAEAGIDLRCGTPPARFVDDRTVEPEDGSVLRASLGITMIAHGWNHAFGGGKLPGTARWFESIGIRPGRLHALLGTLTELGAGACCSCRPSSGGRPPRPKRPDTVIPFSGCARSGGASRRRRRLLRGRPR</sequence>
<evidence type="ECO:0000256" key="5">
    <source>
        <dbReference type="SAM" id="MobiDB-lite"/>
    </source>
</evidence>
<dbReference type="InterPro" id="IPR032808">
    <property type="entry name" value="DoxX"/>
</dbReference>
<comment type="subcellular location">
    <subcellularLocation>
        <location evidence="1">Membrane</location>
        <topology evidence="1">Multi-pass membrane protein</topology>
    </subcellularLocation>
</comment>
<dbReference type="Proteomes" id="UP001501842">
    <property type="component" value="Unassembled WGS sequence"/>
</dbReference>
<proteinExistence type="predicted"/>
<evidence type="ECO:0000256" key="3">
    <source>
        <dbReference type="ARBA" id="ARBA00022989"/>
    </source>
</evidence>
<organism evidence="6 7">
    <name type="scientific">Actinocorallia aurantiaca</name>
    <dbReference type="NCBI Taxonomy" id="46204"/>
    <lineage>
        <taxon>Bacteria</taxon>
        <taxon>Bacillati</taxon>
        <taxon>Actinomycetota</taxon>
        <taxon>Actinomycetes</taxon>
        <taxon>Streptosporangiales</taxon>
        <taxon>Thermomonosporaceae</taxon>
        <taxon>Actinocorallia</taxon>
    </lineage>
</organism>